<sequence length="511" mass="55644">MTERPHILMILADELRADALGCFGNRICRTPNLDALAAAGTVLTQCMVTQPTCTPSRASMLTGCYPSALRSRMVGCHTPDDPRFVPRVLSRAGYRTASVGKLHLIPQSDEVARLERAHADGEPPDYYGFAEVDLVNGHGMGANGPSYTRWLTARVPDAVERMAAAEPLSPGVNNATGSLRSHTWTLPPEVHSGEYITDRAVEFLTGHAERDDRPFFLHVSFPDPHHPNTAPEPYAGMYDPERMPPPIPPVNEADGATPLQLAAYRGGGRRDPVIGTPPDEYARYTLADWQATKAIYYGMVTLLDTQIGRILSALRSTGLDRDTVVVFATDHGDYLGDHGMMGKGFGYDGAIRTPVIVSGPGVAAGRRLDGVASTVDLAPTLLDYAGVEEPEGIQGVSMRAALDGTGSLPRDAALTENDDDFVPTRARTLTTRTWKLTWYCGSADGELYDRVGDPEERRNVWHEPVSEKVKTELLVQLLEQVACAVDTANGRRQPPSPPVPKWLPRRTEVMT</sequence>
<evidence type="ECO:0000256" key="1">
    <source>
        <dbReference type="ARBA" id="ARBA00008779"/>
    </source>
</evidence>
<reference evidence="6 7" key="1">
    <citation type="submission" date="2020-02" db="EMBL/GenBank/DDBJ databases">
        <authorList>
            <person name="Li X.-J."/>
            <person name="Han X.-M."/>
        </authorList>
    </citation>
    <scope>NUCLEOTIDE SEQUENCE [LARGE SCALE GENOMIC DNA]</scope>
    <source>
        <strain evidence="6 7">CCTCC AB 2017055</strain>
    </source>
</reference>
<keyword evidence="7" id="KW-1185">Reference proteome</keyword>
<gene>
    <name evidence="6" type="ORF">G1H10_01715</name>
</gene>
<evidence type="ECO:0000259" key="5">
    <source>
        <dbReference type="Pfam" id="PF00884"/>
    </source>
</evidence>
<dbReference type="InterPro" id="IPR024607">
    <property type="entry name" value="Sulfatase_CS"/>
</dbReference>
<evidence type="ECO:0000313" key="7">
    <source>
        <dbReference type="Proteomes" id="UP000475214"/>
    </source>
</evidence>
<dbReference type="InterPro" id="IPR017850">
    <property type="entry name" value="Alkaline_phosphatase_core_sf"/>
</dbReference>
<dbReference type="GO" id="GO:0008484">
    <property type="term" value="F:sulfuric ester hydrolase activity"/>
    <property type="evidence" value="ECO:0007669"/>
    <property type="project" value="TreeGrafter"/>
</dbReference>
<keyword evidence="2" id="KW-0479">Metal-binding</keyword>
<comment type="caution">
    <text evidence="6">The sequence shown here is derived from an EMBL/GenBank/DDBJ whole genome shotgun (WGS) entry which is preliminary data.</text>
</comment>
<dbReference type="PROSITE" id="PS00523">
    <property type="entry name" value="SULFATASE_1"/>
    <property type="match status" value="1"/>
</dbReference>
<dbReference type="GO" id="GO:0005737">
    <property type="term" value="C:cytoplasm"/>
    <property type="evidence" value="ECO:0007669"/>
    <property type="project" value="TreeGrafter"/>
</dbReference>
<keyword evidence="3 6" id="KW-0378">Hydrolase</keyword>
<dbReference type="AlphaFoldDB" id="A0A6L9S2P0"/>
<accession>A0A6L9S2P0</accession>
<dbReference type="InterPro" id="IPR000917">
    <property type="entry name" value="Sulfatase_N"/>
</dbReference>
<dbReference type="Gene3D" id="3.40.720.10">
    <property type="entry name" value="Alkaline Phosphatase, subunit A"/>
    <property type="match status" value="1"/>
</dbReference>
<dbReference type="SUPFAM" id="SSF53649">
    <property type="entry name" value="Alkaline phosphatase-like"/>
    <property type="match status" value="1"/>
</dbReference>
<evidence type="ECO:0000256" key="4">
    <source>
        <dbReference type="SAM" id="MobiDB-lite"/>
    </source>
</evidence>
<name>A0A6L9S2P0_9ACTN</name>
<dbReference type="GO" id="GO:0046872">
    <property type="term" value="F:metal ion binding"/>
    <property type="evidence" value="ECO:0007669"/>
    <property type="project" value="UniProtKB-KW"/>
</dbReference>
<evidence type="ECO:0000313" key="6">
    <source>
        <dbReference type="EMBL" id="NED98883.1"/>
    </source>
</evidence>
<dbReference type="PANTHER" id="PTHR45953">
    <property type="entry name" value="IDURONATE 2-SULFATASE"/>
    <property type="match status" value="1"/>
</dbReference>
<protein>
    <submittedName>
        <fullName evidence="6">Sulfatase-like hydrolase/transferase</fullName>
    </submittedName>
</protein>
<dbReference type="EMBL" id="JAAGOA010000001">
    <property type="protein sequence ID" value="NED98883.1"/>
    <property type="molecule type" value="Genomic_DNA"/>
</dbReference>
<dbReference type="Pfam" id="PF00884">
    <property type="entry name" value="Sulfatase"/>
    <property type="match status" value="1"/>
</dbReference>
<feature type="domain" description="Sulfatase N-terminal" evidence="5">
    <location>
        <begin position="5"/>
        <end position="387"/>
    </location>
</feature>
<comment type="similarity">
    <text evidence="1">Belongs to the sulfatase family.</text>
</comment>
<dbReference type="RefSeq" id="WP_163731709.1">
    <property type="nucleotide sequence ID" value="NZ_JAAGOA010000001.1"/>
</dbReference>
<dbReference type="Proteomes" id="UP000475214">
    <property type="component" value="Unassembled WGS sequence"/>
</dbReference>
<keyword evidence="6" id="KW-0808">Transferase</keyword>
<organism evidence="6 7">
    <name type="scientific">Phytoactinopolyspora halotolerans</name>
    <dbReference type="NCBI Taxonomy" id="1981512"/>
    <lineage>
        <taxon>Bacteria</taxon>
        <taxon>Bacillati</taxon>
        <taxon>Actinomycetota</taxon>
        <taxon>Actinomycetes</taxon>
        <taxon>Jiangellales</taxon>
        <taxon>Jiangellaceae</taxon>
        <taxon>Phytoactinopolyspora</taxon>
    </lineage>
</organism>
<evidence type="ECO:0000256" key="2">
    <source>
        <dbReference type="ARBA" id="ARBA00022723"/>
    </source>
</evidence>
<feature type="region of interest" description="Disordered" evidence="4">
    <location>
        <begin position="488"/>
        <end position="511"/>
    </location>
</feature>
<dbReference type="GO" id="GO:0016740">
    <property type="term" value="F:transferase activity"/>
    <property type="evidence" value="ECO:0007669"/>
    <property type="project" value="UniProtKB-KW"/>
</dbReference>
<evidence type="ECO:0000256" key="3">
    <source>
        <dbReference type="ARBA" id="ARBA00022801"/>
    </source>
</evidence>
<dbReference type="PANTHER" id="PTHR45953:SF1">
    <property type="entry name" value="IDURONATE 2-SULFATASE"/>
    <property type="match status" value="1"/>
</dbReference>
<proteinExistence type="inferred from homology"/>